<dbReference type="RefSeq" id="XP_060280737.1">
    <property type="nucleotide sequence ID" value="XM_060424862.1"/>
</dbReference>
<protein>
    <recommendedName>
        <fullName evidence="5">Ketoreductase domain-containing protein</fullName>
    </recommendedName>
</protein>
<accession>A0AAJ0BWR3</accession>
<evidence type="ECO:0000259" key="5">
    <source>
        <dbReference type="SMART" id="SM00822"/>
    </source>
</evidence>
<gene>
    <name evidence="6" type="ORF">QBC33DRAFT_457563</name>
</gene>
<dbReference type="GeneID" id="85308049"/>
<dbReference type="InterPro" id="IPR002347">
    <property type="entry name" value="SDR_fam"/>
</dbReference>
<evidence type="ECO:0000313" key="7">
    <source>
        <dbReference type="Proteomes" id="UP001244011"/>
    </source>
</evidence>
<name>A0AAJ0BWR3_9PEZI</name>
<dbReference type="SMART" id="SM00822">
    <property type="entry name" value="PKS_KR"/>
    <property type="match status" value="1"/>
</dbReference>
<dbReference type="Pfam" id="PF13561">
    <property type="entry name" value="adh_short_C2"/>
    <property type="match status" value="1"/>
</dbReference>
<dbReference type="PANTHER" id="PTHR24321">
    <property type="entry name" value="DEHYDROGENASES, SHORT CHAIN"/>
    <property type="match status" value="1"/>
</dbReference>
<dbReference type="InterPro" id="IPR057326">
    <property type="entry name" value="KR_dom"/>
</dbReference>
<dbReference type="PRINTS" id="PR00080">
    <property type="entry name" value="SDRFAMILY"/>
</dbReference>
<dbReference type="PANTHER" id="PTHR24321:SF8">
    <property type="entry name" value="ESTRADIOL 17-BETA-DEHYDROGENASE 8-RELATED"/>
    <property type="match status" value="1"/>
</dbReference>
<dbReference type="GO" id="GO:0016491">
    <property type="term" value="F:oxidoreductase activity"/>
    <property type="evidence" value="ECO:0007669"/>
    <property type="project" value="UniProtKB-KW"/>
</dbReference>
<dbReference type="EMBL" id="MU839020">
    <property type="protein sequence ID" value="KAK1764524.1"/>
    <property type="molecule type" value="Genomic_DNA"/>
</dbReference>
<keyword evidence="7" id="KW-1185">Reference proteome</keyword>
<evidence type="ECO:0000313" key="6">
    <source>
        <dbReference type="EMBL" id="KAK1764524.1"/>
    </source>
</evidence>
<keyword evidence="4" id="KW-0520">NAD</keyword>
<dbReference type="InterPro" id="IPR020904">
    <property type="entry name" value="Sc_DH/Rdtase_CS"/>
</dbReference>
<dbReference type="Gene3D" id="3.40.50.720">
    <property type="entry name" value="NAD(P)-binding Rossmann-like Domain"/>
    <property type="match status" value="1"/>
</dbReference>
<reference evidence="6" key="1">
    <citation type="submission" date="2023-06" db="EMBL/GenBank/DDBJ databases">
        <title>Genome-scale phylogeny and comparative genomics of the fungal order Sordariales.</title>
        <authorList>
            <consortium name="Lawrence Berkeley National Laboratory"/>
            <person name="Hensen N."/>
            <person name="Bonometti L."/>
            <person name="Westerberg I."/>
            <person name="Brannstrom I.O."/>
            <person name="Guillou S."/>
            <person name="Cros-Aarteil S."/>
            <person name="Calhoun S."/>
            <person name="Haridas S."/>
            <person name="Kuo A."/>
            <person name="Mondo S."/>
            <person name="Pangilinan J."/>
            <person name="Riley R."/>
            <person name="Labutti K."/>
            <person name="Andreopoulos B."/>
            <person name="Lipzen A."/>
            <person name="Chen C."/>
            <person name="Yanf M."/>
            <person name="Daum C."/>
            <person name="Ng V."/>
            <person name="Clum A."/>
            <person name="Steindorff A."/>
            <person name="Ohm R."/>
            <person name="Martin F."/>
            <person name="Silar P."/>
            <person name="Natvig D."/>
            <person name="Lalanne C."/>
            <person name="Gautier V."/>
            <person name="Ament-Velasquez S.L."/>
            <person name="Kruys A."/>
            <person name="Hutchinson M.I."/>
            <person name="Powell A.J."/>
            <person name="Barry K."/>
            <person name="Miller A.N."/>
            <person name="Grigoriev I.V."/>
            <person name="Debuchy R."/>
            <person name="Gladieux P."/>
            <person name="Thoren M.H."/>
            <person name="Johannesson H."/>
        </authorList>
    </citation>
    <scope>NUCLEOTIDE SEQUENCE</scope>
    <source>
        <strain evidence="6">8032-3</strain>
    </source>
</reference>
<feature type="domain" description="Ketoreductase" evidence="5">
    <location>
        <begin position="10"/>
        <end position="196"/>
    </location>
</feature>
<dbReference type="CDD" id="cd05233">
    <property type="entry name" value="SDR_c"/>
    <property type="match status" value="1"/>
</dbReference>
<proteinExistence type="inferred from homology"/>
<dbReference type="FunFam" id="3.40.50.720:FF:000084">
    <property type="entry name" value="Short-chain dehydrogenase reductase"/>
    <property type="match status" value="1"/>
</dbReference>
<comment type="similarity">
    <text evidence="1">Belongs to the short-chain dehydrogenases/reductases (SDR) family.</text>
</comment>
<evidence type="ECO:0000256" key="4">
    <source>
        <dbReference type="ARBA" id="ARBA00023027"/>
    </source>
</evidence>
<organism evidence="6 7">
    <name type="scientific">Phialemonium atrogriseum</name>
    <dbReference type="NCBI Taxonomy" id="1093897"/>
    <lineage>
        <taxon>Eukaryota</taxon>
        <taxon>Fungi</taxon>
        <taxon>Dikarya</taxon>
        <taxon>Ascomycota</taxon>
        <taxon>Pezizomycotina</taxon>
        <taxon>Sordariomycetes</taxon>
        <taxon>Sordariomycetidae</taxon>
        <taxon>Cephalothecales</taxon>
        <taxon>Cephalothecaceae</taxon>
        <taxon>Phialemonium</taxon>
    </lineage>
</organism>
<dbReference type="AlphaFoldDB" id="A0AAJ0BWR3"/>
<keyword evidence="3" id="KW-0560">Oxidoreductase</keyword>
<keyword evidence="2" id="KW-0521">NADP</keyword>
<evidence type="ECO:0000256" key="2">
    <source>
        <dbReference type="ARBA" id="ARBA00022857"/>
    </source>
</evidence>
<comment type="caution">
    <text evidence="6">The sequence shown here is derived from an EMBL/GenBank/DDBJ whole genome shotgun (WGS) entry which is preliminary data.</text>
</comment>
<evidence type="ECO:0000256" key="3">
    <source>
        <dbReference type="ARBA" id="ARBA00023002"/>
    </source>
</evidence>
<dbReference type="PROSITE" id="PS00061">
    <property type="entry name" value="ADH_SHORT"/>
    <property type="match status" value="1"/>
</dbReference>
<dbReference type="PRINTS" id="PR00081">
    <property type="entry name" value="GDHRDH"/>
</dbReference>
<sequence length="252" mass="26307">MSLDYNFRGKVIAVTGGASGIGLATVKLLAQAGARLSIADVQQKPLDDAVAEIKATGGEALGFVVNVADASQVNAWIDQTVQHFGPLDGAANVAGVIGTGINKNRVEEIEDDDWALVLGINLTGVMHCMRAEIRNVRHGGSIVNVTSVAGSVGFAKNSAYSAAKHGVVGLSRSAAKEVGDRHIRVNCVAPGRIETPLQLKSVEMLGPNIPTPFAIKRKGEAAEVAQLIAWLLSDSTKYISGTVELIDGGWIC</sequence>
<dbReference type="SUPFAM" id="SSF51735">
    <property type="entry name" value="NAD(P)-binding Rossmann-fold domains"/>
    <property type="match status" value="1"/>
</dbReference>
<dbReference type="Proteomes" id="UP001244011">
    <property type="component" value="Unassembled WGS sequence"/>
</dbReference>
<dbReference type="InterPro" id="IPR036291">
    <property type="entry name" value="NAD(P)-bd_dom_sf"/>
</dbReference>
<evidence type="ECO:0000256" key="1">
    <source>
        <dbReference type="ARBA" id="ARBA00006484"/>
    </source>
</evidence>